<dbReference type="RefSeq" id="WP_380084173.1">
    <property type="nucleotide sequence ID" value="NZ_JBHSWD010000003.1"/>
</dbReference>
<organism evidence="1 2">
    <name type="scientific">Deinococcus lacus</name>
    <dbReference type="NCBI Taxonomy" id="392561"/>
    <lineage>
        <taxon>Bacteria</taxon>
        <taxon>Thermotogati</taxon>
        <taxon>Deinococcota</taxon>
        <taxon>Deinococci</taxon>
        <taxon>Deinococcales</taxon>
        <taxon>Deinococcaceae</taxon>
        <taxon>Deinococcus</taxon>
    </lineage>
</organism>
<evidence type="ECO:0000313" key="1">
    <source>
        <dbReference type="EMBL" id="MFC6593081.1"/>
    </source>
</evidence>
<dbReference type="InterPro" id="IPR011989">
    <property type="entry name" value="ARM-like"/>
</dbReference>
<evidence type="ECO:0008006" key="3">
    <source>
        <dbReference type="Google" id="ProtNLM"/>
    </source>
</evidence>
<dbReference type="Gene3D" id="1.25.10.10">
    <property type="entry name" value="Leucine-rich Repeat Variant"/>
    <property type="match status" value="1"/>
</dbReference>
<gene>
    <name evidence="1" type="ORF">ACFP81_14400</name>
</gene>
<dbReference type="SUPFAM" id="SSF48371">
    <property type="entry name" value="ARM repeat"/>
    <property type="match status" value="1"/>
</dbReference>
<evidence type="ECO:0000313" key="2">
    <source>
        <dbReference type="Proteomes" id="UP001596297"/>
    </source>
</evidence>
<dbReference type="EMBL" id="JBHSWD010000003">
    <property type="protein sequence ID" value="MFC6593081.1"/>
    <property type="molecule type" value="Genomic_DNA"/>
</dbReference>
<keyword evidence="2" id="KW-1185">Reference proteome</keyword>
<proteinExistence type="predicted"/>
<reference evidence="2" key="1">
    <citation type="journal article" date="2019" name="Int. J. Syst. Evol. Microbiol.">
        <title>The Global Catalogue of Microorganisms (GCM) 10K type strain sequencing project: providing services to taxonomists for standard genome sequencing and annotation.</title>
        <authorList>
            <consortium name="The Broad Institute Genomics Platform"/>
            <consortium name="The Broad Institute Genome Sequencing Center for Infectious Disease"/>
            <person name="Wu L."/>
            <person name="Ma J."/>
        </authorList>
    </citation>
    <scope>NUCLEOTIDE SEQUENCE [LARGE SCALE GENOMIC DNA]</scope>
    <source>
        <strain evidence="2">CGMCC 1.15772</strain>
    </source>
</reference>
<dbReference type="Proteomes" id="UP001596297">
    <property type="component" value="Unassembled WGS sequence"/>
</dbReference>
<accession>A0ABW1YFG5</accession>
<sequence>MAARPLMELRNNPWSHRMGAAEQGLTALEAAAGSAEALAATLFEPENLQEQSALRQVALHDHSAAVRRWALDRLGQTDPEQSIDLWLNALGSEDWNEQRAASLALLALPSPPLRALQEQVAESLFSDQQRGWAALTLRQLGHEVDLSGFQEPRVPLPPQVAPDLRNAIVRAWASRPAYAQQGTDVRWLLEGYGQELPELKEEGCSAKMKAQLERLALAYQAAGLSASEFVSAGDYHQQGSGTYFVGTIGEDHVQLSTLGPFAGCWREGEPSPPDAPVLRLLREQGWQVLDAQTLGTVISGLNVYFFGRREPLHVSDLVFYWQD</sequence>
<name>A0ABW1YFG5_9DEIO</name>
<comment type="caution">
    <text evidence="1">The sequence shown here is derived from an EMBL/GenBank/DDBJ whole genome shotgun (WGS) entry which is preliminary data.</text>
</comment>
<dbReference type="InterPro" id="IPR016024">
    <property type="entry name" value="ARM-type_fold"/>
</dbReference>
<protein>
    <recommendedName>
        <fullName evidence="3">HEAT repeat domain-containing protein</fullName>
    </recommendedName>
</protein>